<keyword evidence="10" id="KW-0460">Magnesium</keyword>
<dbReference type="Pfam" id="PF13246">
    <property type="entry name" value="Cation_ATPase"/>
    <property type="match status" value="1"/>
</dbReference>
<keyword evidence="18" id="KW-1185">Reference proteome</keyword>
<reference evidence="17 18" key="1">
    <citation type="submission" date="2021-08" db="EMBL/GenBank/DDBJ databases">
        <title>Draft genome sequence of Spirulina subsalsa with high tolerance to salinity and hype-accumulation of phycocyanin.</title>
        <authorList>
            <person name="Pei H."/>
            <person name="Jiang L."/>
        </authorList>
    </citation>
    <scope>NUCLEOTIDE SEQUENCE [LARGE SCALE GENOMIC DNA]</scope>
    <source>
        <strain evidence="17 18">FACHB-351</strain>
    </source>
</reference>
<feature type="transmembrane region" description="Helical" evidence="15">
    <location>
        <begin position="328"/>
        <end position="346"/>
    </location>
</feature>
<accession>A0ABT3L4F5</accession>
<evidence type="ECO:0000256" key="10">
    <source>
        <dbReference type="ARBA" id="ARBA00022842"/>
    </source>
</evidence>
<keyword evidence="5 15" id="KW-0812">Transmembrane</keyword>
<keyword evidence="6" id="KW-0479">Metal-binding</keyword>
<dbReference type="SFLD" id="SFLDS00003">
    <property type="entry name" value="Haloacid_Dehalogenase"/>
    <property type="match status" value="1"/>
</dbReference>
<feature type="transmembrane region" description="Helical" evidence="15">
    <location>
        <begin position="245"/>
        <end position="267"/>
    </location>
</feature>
<dbReference type="Pfam" id="PF00122">
    <property type="entry name" value="E1-E2_ATPase"/>
    <property type="match status" value="1"/>
</dbReference>
<evidence type="ECO:0000256" key="6">
    <source>
        <dbReference type="ARBA" id="ARBA00022723"/>
    </source>
</evidence>
<keyword evidence="8" id="KW-0106">Calcium</keyword>
<dbReference type="SUPFAM" id="SSF56784">
    <property type="entry name" value="HAD-like"/>
    <property type="match status" value="1"/>
</dbReference>
<keyword evidence="13" id="KW-0406">Ion transport</keyword>
<evidence type="ECO:0000259" key="16">
    <source>
        <dbReference type="SMART" id="SM00831"/>
    </source>
</evidence>
<feature type="transmembrane region" description="Helical" evidence="15">
    <location>
        <begin position="366"/>
        <end position="394"/>
    </location>
</feature>
<evidence type="ECO:0000256" key="11">
    <source>
        <dbReference type="ARBA" id="ARBA00022967"/>
    </source>
</evidence>
<feature type="transmembrane region" description="Helical" evidence="15">
    <location>
        <begin position="77"/>
        <end position="93"/>
    </location>
</feature>
<dbReference type="RefSeq" id="WP_265264149.1">
    <property type="nucleotide sequence ID" value="NZ_JAIHOM010000035.1"/>
</dbReference>
<evidence type="ECO:0000256" key="13">
    <source>
        <dbReference type="ARBA" id="ARBA00023065"/>
    </source>
</evidence>
<proteinExistence type="predicted"/>
<evidence type="ECO:0000256" key="15">
    <source>
        <dbReference type="SAM" id="Phobius"/>
    </source>
</evidence>
<dbReference type="Pfam" id="PF00689">
    <property type="entry name" value="Cation_ATPase_C"/>
    <property type="match status" value="1"/>
</dbReference>
<dbReference type="SFLD" id="SFLDF00027">
    <property type="entry name" value="p-type_atpase"/>
    <property type="match status" value="1"/>
</dbReference>
<keyword evidence="4" id="KW-0109">Calcium transport</keyword>
<dbReference type="Proteomes" id="UP001526426">
    <property type="component" value="Unassembled WGS sequence"/>
</dbReference>
<dbReference type="EC" id="7.2.2.10" evidence="2"/>
<dbReference type="SFLD" id="SFLDG00002">
    <property type="entry name" value="C1.7:_P-type_atpase_like"/>
    <property type="match status" value="1"/>
</dbReference>
<dbReference type="Gene3D" id="3.40.50.1000">
    <property type="entry name" value="HAD superfamily/HAD-like"/>
    <property type="match status" value="1"/>
</dbReference>
<dbReference type="SUPFAM" id="SSF81660">
    <property type="entry name" value="Metal cation-transporting ATPase, ATP-binding domain N"/>
    <property type="match status" value="1"/>
</dbReference>
<sequence>MLTPNQRDRAIVKQGLTSEQVELNRQKYGRNVLTPPKRDPWWVLFLEKFADPVIRILMIAAIIALVVGGFQGEYVEGLGIIMAIFLATTLAFINEYRANQAFAILNQYVDDVQVRVMRDGRFTTIPRKDLVVGDVVYVEQGEEIPADGELLETVSLLIDESKITGESETIQKMTRQDAEEQGVHEDTYPIFNVYRSTIVDQGNGLFAVSAVGDQTEIGQLATAVATVESGDETPLNQQLEKLSQLIGLVGLSFATLIFSALLLRGLLTRELLLTAPQGYFLGVLILSVVVFLTPVWGPVVSDGLGLIDESWELPPWLTEDGLKAWLKSLLLGLAVAGVGVAIGLLLDFLPTLKEGWLTTEVSSSLLQYFMVAVTIIVVAVPEGLPMSVTLSLAYSMKKMAASNNLVRRMHACETIGAATVICSDKTGTLTRNKMMIHEVNFPSLHSTKFTDLEFNRSLIAEAIAGNSTADLDLLADGQVEAIGNATEGALLLWLDHEKLDYMDYRRGFHIHFRMSFSAQNKWMATLGRSGVTRKDILHLKGAPEVILERCSHILTEYGVFPLHNKEPILAAITTYQKRGMRILSFAYQDLPDNLVEFDLENMGHYLNWLGFVAIEDPLRAEVPQAIQACRKAGIQVKVVTGDGAETAQEIARQIGLCEDESTWQMGCLTGPEFRQMPDEEARERVKSLKVLSRAVPLDKLRLVKLLQEQGEVVGVTGDGTNDAAALKQAKVGLAMGSGTAIAKEASDIILLDDSFQSIVNAIIWGRSLYENIQRFILFQLTINVVALGIALLGPFIGVSLPLTVTQMLWVNLIMDTFAALALATEPPHDSVLDYPPRPRDAFIISGKMGWNICISGVVFLIFLVGFLLYLQRDHLMTDYELSIFFAVFVMLQFWNLFNARCLGLKQSAFNKLNENWSFVAIATTILVGQVVIIQFGGEVFRTVPLSLEDWSWIIGGTSVILWIGEIWRFAQRLRESRDS</sequence>
<evidence type="ECO:0000256" key="12">
    <source>
        <dbReference type="ARBA" id="ARBA00022989"/>
    </source>
</evidence>
<dbReference type="SUPFAM" id="SSF81665">
    <property type="entry name" value="Calcium ATPase, transmembrane domain M"/>
    <property type="match status" value="2"/>
</dbReference>
<feature type="transmembrane region" description="Helical" evidence="15">
    <location>
        <begin position="949"/>
        <end position="970"/>
    </location>
</feature>
<comment type="caution">
    <text evidence="17">The sequence shown here is derived from an EMBL/GenBank/DDBJ whole genome shotgun (WGS) entry which is preliminary data.</text>
</comment>
<dbReference type="NCBIfam" id="TIGR01494">
    <property type="entry name" value="ATPase_P-type"/>
    <property type="match status" value="2"/>
</dbReference>
<dbReference type="EMBL" id="JAIHOM010000035">
    <property type="protein sequence ID" value="MCW6036388.1"/>
    <property type="molecule type" value="Genomic_DNA"/>
</dbReference>
<feature type="transmembrane region" description="Helical" evidence="15">
    <location>
        <begin position="53"/>
        <end position="71"/>
    </location>
</feature>
<evidence type="ECO:0000256" key="8">
    <source>
        <dbReference type="ARBA" id="ARBA00022837"/>
    </source>
</evidence>
<dbReference type="PRINTS" id="PR00120">
    <property type="entry name" value="HATPASE"/>
</dbReference>
<keyword evidence="11" id="KW-1278">Translocase</keyword>
<evidence type="ECO:0000256" key="14">
    <source>
        <dbReference type="ARBA" id="ARBA00023136"/>
    </source>
</evidence>
<comment type="subcellular location">
    <subcellularLocation>
        <location evidence="1">Endomembrane system</location>
        <topology evidence="1">Multi-pass membrane protein</topology>
    </subcellularLocation>
</comment>
<dbReference type="SUPFAM" id="SSF81653">
    <property type="entry name" value="Calcium ATPase, transduction domain A"/>
    <property type="match status" value="1"/>
</dbReference>
<keyword evidence="7" id="KW-0547">Nucleotide-binding</keyword>
<organism evidence="17 18">
    <name type="scientific">Spirulina subsalsa FACHB-351</name>
    <dbReference type="NCBI Taxonomy" id="234711"/>
    <lineage>
        <taxon>Bacteria</taxon>
        <taxon>Bacillati</taxon>
        <taxon>Cyanobacteriota</taxon>
        <taxon>Cyanophyceae</taxon>
        <taxon>Spirulinales</taxon>
        <taxon>Spirulinaceae</taxon>
        <taxon>Spirulina</taxon>
    </lineage>
</organism>
<evidence type="ECO:0000256" key="3">
    <source>
        <dbReference type="ARBA" id="ARBA00022448"/>
    </source>
</evidence>
<feature type="transmembrane region" description="Helical" evidence="15">
    <location>
        <begin position="808"/>
        <end position="827"/>
    </location>
</feature>
<feature type="transmembrane region" description="Helical" evidence="15">
    <location>
        <begin position="881"/>
        <end position="897"/>
    </location>
</feature>
<gene>
    <name evidence="17" type="ORF">K4A83_08915</name>
</gene>
<evidence type="ECO:0000313" key="18">
    <source>
        <dbReference type="Proteomes" id="UP001526426"/>
    </source>
</evidence>
<dbReference type="PROSITE" id="PS00154">
    <property type="entry name" value="ATPASE_E1_E2"/>
    <property type="match status" value="1"/>
</dbReference>
<keyword evidence="3" id="KW-0813">Transport</keyword>
<evidence type="ECO:0000256" key="1">
    <source>
        <dbReference type="ARBA" id="ARBA00004127"/>
    </source>
</evidence>
<dbReference type="PANTHER" id="PTHR24093:SF369">
    <property type="entry name" value="CALCIUM-TRANSPORTING ATPASE"/>
    <property type="match status" value="1"/>
</dbReference>
<dbReference type="SMART" id="SM00831">
    <property type="entry name" value="Cation_ATPase_N"/>
    <property type="match status" value="1"/>
</dbReference>
<evidence type="ECO:0000256" key="5">
    <source>
        <dbReference type="ARBA" id="ARBA00022692"/>
    </source>
</evidence>
<name>A0ABT3L4F5_9CYAN</name>
<dbReference type="InterPro" id="IPR044492">
    <property type="entry name" value="P_typ_ATPase_HD_dom"/>
</dbReference>
<dbReference type="InterPro" id="IPR059000">
    <property type="entry name" value="ATPase_P-type_domA"/>
</dbReference>
<feature type="transmembrane region" description="Helical" evidence="15">
    <location>
        <begin position="775"/>
        <end position="796"/>
    </location>
</feature>
<dbReference type="Gene3D" id="3.40.1110.10">
    <property type="entry name" value="Calcium-transporting ATPase, cytoplasmic domain N"/>
    <property type="match status" value="1"/>
</dbReference>
<evidence type="ECO:0000256" key="9">
    <source>
        <dbReference type="ARBA" id="ARBA00022840"/>
    </source>
</evidence>
<evidence type="ECO:0000256" key="2">
    <source>
        <dbReference type="ARBA" id="ARBA00012790"/>
    </source>
</evidence>
<dbReference type="PANTHER" id="PTHR24093">
    <property type="entry name" value="CATION TRANSPORTING ATPASE"/>
    <property type="match status" value="1"/>
</dbReference>
<keyword evidence="14 15" id="KW-0472">Membrane</keyword>
<dbReference type="InterPro" id="IPR036412">
    <property type="entry name" value="HAD-like_sf"/>
</dbReference>
<evidence type="ECO:0000313" key="17">
    <source>
        <dbReference type="EMBL" id="MCW6036388.1"/>
    </source>
</evidence>
<dbReference type="Pfam" id="PF00690">
    <property type="entry name" value="Cation_ATPase_N"/>
    <property type="match status" value="1"/>
</dbReference>
<feature type="transmembrane region" description="Helical" evidence="15">
    <location>
        <begin position="848"/>
        <end position="869"/>
    </location>
</feature>
<keyword evidence="12 15" id="KW-1133">Transmembrane helix</keyword>
<dbReference type="InterPro" id="IPR006068">
    <property type="entry name" value="ATPase_P-typ_cation-transptr_C"/>
</dbReference>
<keyword evidence="9" id="KW-0067">ATP-binding</keyword>
<dbReference type="PRINTS" id="PR00119">
    <property type="entry name" value="CATATPASE"/>
</dbReference>
<feature type="domain" description="Cation-transporting P-type ATPase N-terminal" evidence="16">
    <location>
        <begin position="3"/>
        <end position="69"/>
    </location>
</feature>
<dbReference type="NCBIfam" id="TIGR01517">
    <property type="entry name" value="ATPase-IIB_Ca"/>
    <property type="match status" value="1"/>
</dbReference>
<dbReference type="Gene3D" id="1.20.1110.10">
    <property type="entry name" value="Calcium-transporting ATPase, transmembrane domain"/>
    <property type="match status" value="2"/>
</dbReference>
<dbReference type="InterPro" id="IPR004014">
    <property type="entry name" value="ATPase_P-typ_cation-transptr_N"/>
</dbReference>
<dbReference type="Pfam" id="PF08282">
    <property type="entry name" value="Hydrolase_3"/>
    <property type="match status" value="1"/>
</dbReference>
<dbReference type="InterPro" id="IPR018303">
    <property type="entry name" value="ATPase_P-typ_P_site"/>
</dbReference>
<dbReference type="InterPro" id="IPR023298">
    <property type="entry name" value="ATPase_P-typ_TM_dom_sf"/>
</dbReference>
<protein>
    <recommendedName>
        <fullName evidence="2">P-type Ca(2+) transporter</fullName>
        <ecNumber evidence="2">7.2.2.10</ecNumber>
    </recommendedName>
</protein>
<dbReference type="InterPro" id="IPR023299">
    <property type="entry name" value="ATPase_P-typ_cyto_dom_N"/>
</dbReference>
<evidence type="ECO:0000256" key="4">
    <source>
        <dbReference type="ARBA" id="ARBA00022568"/>
    </source>
</evidence>
<evidence type="ECO:0000256" key="7">
    <source>
        <dbReference type="ARBA" id="ARBA00022741"/>
    </source>
</evidence>
<dbReference type="InterPro" id="IPR006408">
    <property type="entry name" value="P-type_ATPase_IIB"/>
</dbReference>
<dbReference type="Gene3D" id="2.70.150.10">
    <property type="entry name" value="Calcium-transporting ATPase, cytoplasmic transduction domain A"/>
    <property type="match status" value="1"/>
</dbReference>
<feature type="transmembrane region" description="Helical" evidence="15">
    <location>
        <begin position="918"/>
        <end position="937"/>
    </location>
</feature>
<dbReference type="InterPro" id="IPR008250">
    <property type="entry name" value="ATPase_P-typ_transduc_dom_A_sf"/>
</dbReference>
<dbReference type="InterPro" id="IPR023214">
    <property type="entry name" value="HAD_sf"/>
</dbReference>
<dbReference type="InterPro" id="IPR001757">
    <property type="entry name" value="P_typ_ATPase"/>
</dbReference>
<feature type="transmembrane region" description="Helical" evidence="15">
    <location>
        <begin position="279"/>
        <end position="307"/>
    </location>
</feature>